<dbReference type="AlphaFoldDB" id="A0A286RJ27"/>
<feature type="domain" description="PilZ" evidence="1">
    <location>
        <begin position="19"/>
        <end position="90"/>
    </location>
</feature>
<evidence type="ECO:0000313" key="2">
    <source>
        <dbReference type="EMBL" id="ASV75964.1"/>
    </source>
</evidence>
<keyword evidence="3" id="KW-1185">Reference proteome</keyword>
<dbReference type="EMBL" id="CP018477">
    <property type="protein sequence ID" value="ASV75964.1"/>
    <property type="molecule type" value="Genomic_DNA"/>
</dbReference>
<sequence>MPRFAFDSIQRVAPLSNGKKPNPGDFIPVRCRDISRGGFSFYLDERPDFTQLVALVSNDQKCIYLTAQVVYVHELDNHEKGRFLIGCRFLGRAHS</sequence>
<organism evidence="2 3">
    <name type="scientific">Thermogutta terrifontis</name>
    <dbReference type="NCBI Taxonomy" id="1331910"/>
    <lineage>
        <taxon>Bacteria</taxon>
        <taxon>Pseudomonadati</taxon>
        <taxon>Planctomycetota</taxon>
        <taxon>Planctomycetia</taxon>
        <taxon>Pirellulales</taxon>
        <taxon>Thermoguttaceae</taxon>
        <taxon>Thermogutta</taxon>
    </lineage>
</organism>
<dbReference type="RefSeq" id="WP_157732084.1">
    <property type="nucleotide sequence ID" value="NZ_CP018477.1"/>
</dbReference>
<evidence type="ECO:0000313" key="3">
    <source>
        <dbReference type="Proteomes" id="UP000215086"/>
    </source>
</evidence>
<name>A0A286RJ27_9BACT</name>
<gene>
    <name evidence="2" type="ORF">THTE_3362</name>
</gene>
<dbReference type="Proteomes" id="UP000215086">
    <property type="component" value="Chromosome"/>
</dbReference>
<dbReference type="KEGG" id="ttf:THTE_3362"/>
<dbReference type="SUPFAM" id="SSF141371">
    <property type="entry name" value="PilZ domain-like"/>
    <property type="match status" value="1"/>
</dbReference>
<evidence type="ECO:0000259" key="1">
    <source>
        <dbReference type="Pfam" id="PF07238"/>
    </source>
</evidence>
<reference evidence="2 3" key="1">
    <citation type="journal article" name="Front. Microbiol.">
        <title>Sugar Metabolism of the First Thermophilic Planctomycete Thermogutta terrifontis: Comparative Genomic and Transcriptomic Approaches.</title>
        <authorList>
            <person name="Elcheninov A.G."/>
            <person name="Menzel P."/>
            <person name="Gudbergsdottir S.R."/>
            <person name="Slesarev A.I."/>
            <person name="Kadnikov V.V."/>
            <person name="Krogh A."/>
            <person name="Bonch-Osmolovskaya E.A."/>
            <person name="Peng X."/>
            <person name="Kublanov I.V."/>
        </authorList>
    </citation>
    <scope>NUCLEOTIDE SEQUENCE [LARGE SCALE GENOMIC DNA]</scope>
    <source>
        <strain evidence="2 3">R1</strain>
    </source>
</reference>
<dbReference type="InterPro" id="IPR009875">
    <property type="entry name" value="PilZ_domain"/>
</dbReference>
<dbReference type="OrthoDB" id="275648at2"/>
<accession>A0A286RJ27</accession>
<proteinExistence type="predicted"/>
<dbReference type="GO" id="GO:0035438">
    <property type="term" value="F:cyclic-di-GMP binding"/>
    <property type="evidence" value="ECO:0007669"/>
    <property type="project" value="InterPro"/>
</dbReference>
<protein>
    <recommendedName>
        <fullName evidence="1">PilZ domain-containing protein</fullName>
    </recommendedName>
</protein>
<dbReference type="Pfam" id="PF07238">
    <property type="entry name" value="PilZ"/>
    <property type="match status" value="1"/>
</dbReference>